<accession>A0A2K1IDM0</accession>
<keyword evidence="3" id="KW-1185">Reference proteome</keyword>
<reference evidence="1 3" key="1">
    <citation type="journal article" date="2008" name="Science">
        <title>The Physcomitrella genome reveals evolutionary insights into the conquest of land by plants.</title>
        <authorList>
            <person name="Rensing S."/>
            <person name="Lang D."/>
            <person name="Zimmer A."/>
            <person name="Terry A."/>
            <person name="Salamov A."/>
            <person name="Shapiro H."/>
            <person name="Nishiyama T."/>
            <person name="Perroud P.-F."/>
            <person name="Lindquist E."/>
            <person name="Kamisugi Y."/>
            <person name="Tanahashi T."/>
            <person name="Sakakibara K."/>
            <person name="Fujita T."/>
            <person name="Oishi K."/>
            <person name="Shin-I T."/>
            <person name="Kuroki Y."/>
            <person name="Toyoda A."/>
            <person name="Suzuki Y."/>
            <person name="Hashimoto A."/>
            <person name="Yamaguchi K."/>
            <person name="Sugano A."/>
            <person name="Kohara Y."/>
            <person name="Fujiyama A."/>
            <person name="Anterola A."/>
            <person name="Aoki S."/>
            <person name="Ashton N."/>
            <person name="Barbazuk W.B."/>
            <person name="Barker E."/>
            <person name="Bennetzen J."/>
            <person name="Bezanilla M."/>
            <person name="Blankenship R."/>
            <person name="Cho S.H."/>
            <person name="Dutcher S."/>
            <person name="Estelle M."/>
            <person name="Fawcett J.A."/>
            <person name="Gundlach H."/>
            <person name="Hanada K."/>
            <person name="Heyl A."/>
            <person name="Hicks K.A."/>
            <person name="Hugh J."/>
            <person name="Lohr M."/>
            <person name="Mayer K."/>
            <person name="Melkozernov A."/>
            <person name="Murata T."/>
            <person name="Nelson D."/>
            <person name="Pils B."/>
            <person name="Prigge M."/>
            <person name="Reiss B."/>
            <person name="Renner T."/>
            <person name="Rombauts S."/>
            <person name="Rushton P."/>
            <person name="Sanderfoot A."/>
            <person name="Schween G."/>
            <person name="Shiu S.-H."/>
            <person name="Stueber K."/>
            <person name="Theodoulou F.L."/>
            <person name="Tu H."/>
            <person name="Van de Peer Y."/>
            <person name="Verrier P.J."/>
            <person name="Waters E."/>
            <person name="Wood A."/>
            <person name="Yang L."/>
            <person name="Cove D."/>
            <person name="Cuming A."/>
            <person name="Hasebe M."/>
            <person name="Lucas S."/>
            <person name="Mishler D.B."/>
            <person name="Reski R."/>
            <person name="Grigoriev I."/>
            <person name="Quatrano R.S."/>
            <person name="Boore J.L."/>
        </authorList>
    </citation>
    <scope>NUCLEOTIDE SEQUENCE [LARGE SCALE GENOMIC DNA]</scope>
    <source>
        <strain evidence="2 3">cv. Gransden 2004</strain>
    </source>
</reference>
<dbReference type="InParanoid" id="A0A2K1IDM0"/>
<dbReference type="EMBL" id="ABEU02000025">
    <property type="protein sequence ID" value="PNR27381.1"/>
    <property type="molecule type" value="Genomic_DNA"/>
</dbReference>
<evidence type="ECO:0000313" key="2">
    <source>
        <dbReference type="EnsemblPlants" id="Pp3c25_3180V3.1"/>
    </source>
</evidence>
<gene>
    <name evidence="1" type="ORF">PHYPA_029533</name>
</gene>
<dbReference type="Gramene" id="Pp3c25_3180V3.1">
    <property type="protein sequence ID" value="Pp3c25_3180V3.1"/>
    <property type="gene ID" value="Pp3c25_3180"/>
</dbReference>
<dbReference type="AlphaFoldDB" id="A0A2K1IDM0"/>
<protein>
    <submittedName>
        <fullName evidence="1 2">Uncharacterized protein</fullName>
    </submittedName>
</protein>
<name>A0A2K1IDM0_PHYPA</name>
<organism evidence="1">
    <name type="scientific">Physcomitrium patens</name>
    <name type="common">Spreading-leaved earth moss</name>
    <name type="synonym">Physcomitrella patens</name>
    <dbReference type="NCBI Taxonomy" id="3218"/>
    <lineage>
        <taxon>Eukaryota</taxon>
        <taxon>Viridiplantae</taxon>
        <taxon>Streptophyta</taxon>
        <taxon>Embryophyta</taxon>
        <taxon>Bryophyta</taxon>
        <taxon>Bryophytina</taxon>
        <taxon>Bryopsida</taxon>
        <taxon>Funariidae</taxon>
        <taxon>Funariales</taxon>
        <taxon>Funariaceae</taxon>
        <taxon>Physcomitrium</taxon>
    </lineage>
</organism>
<evidence type="ECO:0000313" key="1">
    <source>
        <dbReference type="EMBL" id="PNR27381.1"/>
    </source>
</evidence>
<evidence type="ECO:0000313" key="3">
    <source>
        <dbReference type="Proteomes" id="UP000006727"/>
    </source>
</evidence>
<proteinExistence type="predicted"/>
<sequence>MKPPPNCGVKASTIWWLHGCAPDLRREAETVRMCSLDRLTLHSSGYLF</sequence>
<reference evidence="1 3" key="2">
    <citation type="journal article" date="2018" name="Plant J.">
        <title>The Physcomitrella patens chromosome-scale assembly reveals moss genome structure and evolution.</title>
        <authorList>
            <person name="Lang D."/>
            <person name="Ullrich K.K."/>
            <person name="Murat F."/>
            <person name="Fuchs J."/>
            <person name="Jenkins J."/>
            <person name="Haas F.B."/>
            <person name="Piednoel M."/>
            <person name="Gundlach H."/>
            <person name="Van Bel M."/>
            <person name="Meyberg R."/>
            <person name="Vives C."/>
            <person name="Morata J."/>
            <person name="Symeonidi A."/>
            <person name="Hiss M."/>
            <person name="Muchero W."/>
            <person name="Kamisugi Y."/>
            <person name="Saleh O."/>
            <person name="Blanc G."/>
            <person name="Decker E.L."/>
            <person name="van Gessel N."/>
            <person name="Grimwood J."/>
            <person name="Hayes R.D."/>
            <person name="Graham S.W."/>
            <person name="Gunter L.E."/>
            <person name="McDaniel S.F."/>
            <person name="Hoernstein S.N.W."/>
            <person name="Larsson A."/>
            <person name="Li F.W."/>
            <person name="Perroud P.F."/>
            <person name="Phillips J."/>
            <person name="Ranjan P."/>
            <person name="Rokshar D.S."/>
            <person name="Rothfels C.J."/>
            <person name="Schneider L."/>
            <person name="Shu S."/>
            <person name="Stevenson D.W."/>
            <person name="Thummler F."/>
            <person name="Tillich M."/>
            <person name="Villarreal Aguilar J.C."/>
            <person name="Widiez T."/>
            <person name="Wong G.K."/>
            <person name="Wymore A."/>
            <person name="Zhang Y."/>
            <person name="Zimmer A.D."/>
            <person name="Quatrano R.S."/>
            <person name="Mayer K.F.X."/>
            <person name="Goodstein D."/>
            <person name="Casacuberta J.M."/>
            <person name="Vandepoele K."/>
            <person name="Reski R."/>
            <person name="Cuming A.C."/>
            <person name="Tuskan G.A."/>
            <person name="Maumus F."/>
            <person name="Salse J."/>
            <person name="Schmutz J."/>
            <person name="Rensing S.A."/>
        </authorList>
    </citation>
    <scope>NUCLEOTIDE SEQUENCE [LARGE SCALE GENOMIC DNA]</scope>
    <source>
        <strain evidence="2 3">cv. Gransden 2004</strain>
    </source>
</reference>
<reference evidence="2" key="3">
    <citation type="submission" date="2020-12" db="UniProtKB">
        <authorList>
            <consortium name="EnsemblPlants"/>
        </authorList>
    </citation>
    <scope>IDENTIFICATION</scope>
</reference>
<dbReference type="Proteomes" id="UP000006727">
    <property type="component" value="Chromosome 25"/>
</dbReference>
<dbReference type="EnsemblPlants" id="Pp3c25_3180V3.1">
    <property type="protein sequence ID" value="Pp3c25_3180V3.1"/>
    <property type="gene ID" value="Pp3c25_3180"/>
</dbReference>